<comment type="caution">
    <text evidence="1">The sequence shown here is derived from an EMBL/GenBank/DDBJ whole genome shotgun (WGS) entry which is preliminary data.</text>
</comment>
<sequence>MVKKPTIFGRVLSLLKPKSEPVSDCASCRGTGVFKLYLGHGVVMKRTCWCLGENTPRRLEVTG</sequence>
<reference evidence="1 2" key="1">
    <citation type="submission" date="2020-08" db="EMBL/GenBank/DDBJ databases">
        <title>Genomic Encyclopedia of Type Strains, Phase IV (KMG-IV): sequencing the most valuable type-strain genomes for metagenomic binning, comparative biology and taxonomic classification.</title>
        <authorList>
            <person name="Goeker M."/>
        </authorList>
    </citation>
    <scope>NUCLEOTIDE SEQUENCE [LARGE SCALE GENOMIC DNA]</scope>
    <source>
        <strain evidence="1 2">DSM 26438</strain>
    </source>
</reference>
<keyword evidence="2" id="KW-1185">Reference proteome</keyword>
<dbReference type="AlphaFoldDB" id="A0A7W6CCS3"/>
<organism evidence="1 2">
    <name type="scientific">Rhizobium skierniewicense</name>
    <dbReference type="NCBI Taxonomy" id="984260"/>
    <lineage>
        <taxon>Bacteria</taxon>
        <taxon>Pseudomonadati</taxon>
        <taxon>Pseudomonadota</taxon>
        <taxon>Alphaproteobacteria</taxon>
        <taxon>Hyphomicrobiales</taxon>
        <taxon>Rhizobiaceae</taxon>
        <taxon>Rhizobium/Agrobacterium group</taxon>
        <taxon>Rhizobium</taxon>
    </lineage>
</organism>
<evidence type="ECO:0000313" key="2">
    <source>
        <dbReference type="Proteomes" id="UP000565286"/>
    </source>
</evidence>
<dbReference type="EMBL" id="JACIDV010000008">
    <property type="protein sequence ID" value="MBB3947069.1"/>
    <property type="molecule type" value="Genomic_DNA"/>
</dbReference>
<accession>A0A7W6CCS3</accession>
<protein>
    <submittedName>
        <fullName evidence="1">Uncharacterized protein</fullName>
    </submittedName>
</protein>
<gene>
    <name evidence="1" type="ORF">GGQ73_003033</name>
</gene>
<proteinExistence type="predicted"/>
<dbReference type="RefSeq" id="WP_183896948.1">
    <property type="nucleotide sequence ID" value="NZ_JACIDV010000008.1"/>
</dbReference>
<name>A0A7W6CCS3_9HYPH</name>
<dbReference type="Proteomes" id="UP000565286">
    <property type="component" value="Unassembled WGS sequence"/>
</dbReference>
<evidence type="ECO:0000313" key="1">
    <source>
        <dbReference type="EMBL" id="MBB3947069.1"/>
    </source>
</evidence>